<feature type="compositionally biased region" description="Polar residues" evidence="1">
    <location>
        <begin position="574"/>
        <end position="590"/>
    </location>
</feature>
<feature type="region of interest" description="Disordered" evidence="1">
    <location>
        <begin position="1"/>
        <end position="280"/>
    </location>
</feature>
<dbReference type="EMBL" id="KL198008">
    <property type="protein sequence ID" value="KDQ28167.1"/>
    <property type="molecule type" value="Genomic_DNA"/>
</dbReference>
<proteinExistence type="predicted"/>
<evidence type="ECO:0000256" key="1">
    <source>
        <dbReference type="SAM" id="MobiDB-lite"/>
    </source>
</evidence>
<feature type="compositionally biased region" description="Polar residues" evidence="1">
    <location>
        <begin position="229"/>
        <end position="238"/>
    </location>
</feature>
<reference evidence="3" key="1">
    <citation type="journal article" date="2014" name="Proc. Natl. Acad. Sci. U.S.A.">
        <title>Extensive sampling of basidiomycete genomes demonstrates inadequacy of the white-rot/brown-rot paradigm for wood decay fungi.</title>
        <authorList>
            <person name="Riley R."/>
            <person name="Salamov A.A."/>
            <person name="Brown D.W."/>
            <person name="Nagy L.G."/>
            <person name="Floudas D."/>
            <person name="Held B.W."/>
            <person name="Levasseur A."/>
            <person name="Lombard V."/>
            <person name="Morin E."/>
            <person name="Otillar R."/>
            <person name="Lindquist E.A."/>
            <person name="Sun H."/>
            <person name="LaButti K.M."/>
            <person name="Schmutz J."/>
            <person name="Jabbour D."/>
            <person name="Luo H."/>
            <person name="Baker S.E."/>
            <person name="Pisabarro A.G."/>
            <person name="Walton J.D."/>
            <person name="Blanchette R.A."/>
            <person name="Henrissat B."/>
            <person name="Martin F."/>
            <person name="Cullen D."/>
            <person name="Hibbett D.S."/>
            <person name="Grigoriev I.V."/>
        </authorList>
    </citation>
    <scope>NUCLEOTIDE SEQUENCE [LARGE SCALE GENOMIC DNA]</scope>
    <source>
        <strain evidence="3">PC15</strain>
    </source>
</reference>
<feature type="region of interest" description="Disordered" evidence="1">
    <location>
        <begin position="387"/>
        <end position="418"/>
    </location>
</feature>
<gene>
    <name evidence="2" type="ORF">PLEOSDRAFT_173706</name>
</gene>
<feature type="compositionally biased region" description="Low complexity" evidence="1">
    <location>
        <begin position="126"/>
        <end position="147"/>
    </location>
</feature>
<feature type="region of interest" description="Disordered" evidence="1">
    <location>
        <begin position="308"/>
        <end position="327"/>
    </location>
</feature>
<feature type="compositionally biased region" description="Basic and acidic residues" evidence="1">
    <location>
        <begin position="82"/>
        <end position="99"/>
    </location>
</feature>
<accession>A0A067NVL1</accession>
<feature type="compositionally biased region" description="Polar residues" evidence="1">
    <location>
        <begin position="1"/>
        <end position="10"/>
    </location>
</feature>
<feature type="compositionally biased region" description="Polar residues" evidence="1">
    <location>
        <begin position="836"/>
        <end position="849"/>
    </location>
</feature>
<feature type="compositionally biased region" description="Polar residues" evidence="1">
    <location>
        <begin position="165"/>
        <end position="192"/>
    </location>
</feature>
<dbReference type="Proteomes" id="UP000027073">
    <property type="component" value="Unassembled WGS sequence"/>
</dbReference>
<feature type="region of interest" description="Disordered" evidence="1">
    <location>
        <begin position="551"/>
        <end position="646"/>
    </location>
</feature>
<evidence type="ECO:0000313" key="2">
    <source>
        <dbReference type="EMBL" id="KDQ28167.1"/>
    </source>
</evidence>
<evidence type="ECO:0000313" key="3">
    <source>
        <dbReference type="Proteomes" id="UP000027073"/>
    </source>
</evidence>
<feature type="compositionally biased region" description="Polar residues" evidence="1">
    <location>
        <begin position="608"/>
        <end position="624"/>
    </location>
</feature>
<feature type="compositionally biased region" description="Basic and acidic residues" evidence="1">
    <location>
        <begin position="851"/>
        <end position="863"/>
    </location>
</feature>
<feature type="compositionally biased region" description="Low complexity" evidence="1">
    <location>
        <begin position="266"/>
        <end position="280"/>
    </location>
</feature>
<name>A0A067NVL1_PLEO1</name>
<dbReference type="VEuPathDB" id="FungiDB:PLEOSDRAFT_173706"/>
<feature type="compositionally biased region" description="Basic and acidic residues" evidence="1">
    <location>
        <begin position="551"/>
        <end position="560"/>
    </location>
</feature>
<feature type="compositionally biased region" description="Low complexity" evidence="1">
    <location>
        <begin position="807"/>
        <end position="835"/>
    </location>
</feature>
<feature type="compositionally biased region" description="Polar residues" evidence="1">
    <location>
        <begin position="148"/>
        <end position="158"/>
    </location>
</feature>
<sequence length="1151" mass="124799">MATTFVSDQSRGIAGPSGAHSQALMSDLDFRDDRYPSLATPSIRRTSAMLLGSTEPAEWESQKPPSIRNGDIQRRPSRVSQLRKEYGEQPVGPRERNVEQESGDGRPTTGDAASSTVVQGQADTRPQSPQSLNQSLPPSSPPMLFQSRNLFRNTSSASGAAPTADIQSLRSLGTVSQQSQSLPQGTSRTEIANSYGLPPGAGMPEIERTASRALDGYRSGSPAQMLEATPSSQSQPRNGSMAPRLSVSDRPSLQPSSPRHPSLTLAAGASSNANGGSPSPFLPLSASPAYSPPISPNMRAYAQQPTYVSAPNAGNTTYRPSSSPQATLQPALQPIQPQRVPVQEEVCVECAMRDQDMADVDVTSSGVWERESDVHYRELLRRELEEDVHGLSNGSSRGSVEDNSAPPRPRARGGRLTEQNLRLWLTMNPREPASRQQTLTTYVTAQRSLLEAEAIAHARAMQESKQLDNRMRDTYSQLRRSAYDTGSAALPGDDAGGVRIKPPVSAIPTSPYSPAAYAHNNPTYTHDVHGRSQSREITLLENGMIMEHVDVRKEEREARERRRKEEKRARKGSRSSGMDVTSLYSVTSYPASPLPDSATFGQHRPYSRYSQMTGSSIGRPTSVLTAPLDGVPGSPRPDIPRAYSQASFSDAHSMSAASSRRPRFLGFKNLTGWRSQDSLAPSGMSIMSGSVVNMHVALAREDQRHPYAPSPIDLNTPTRRSHIWPSTEADPSIQPMLDEKPKKKKTGLAKIWRIVTGSNRHDSSRSRGVLSADRQDDDTPLAPPPPLSYLVDRAPGDAVAVGSGTGSKQTSTPSLQSSTSPRMMGIPSSPGMSPSTAPSSILPSPVSSRRSGHDMLDSSDPRKTSGGFEEPMQQFPVDQRGDEVGADGSLRTIMSRNVHSVISEPDIRGRMSQHMGDTPSSRPPLPSIPASRPVSVISRDKSLPPLPGEPRTRSDTMNGDVRPRSVFSLNYRPPGTAPAHDFLPPQAPFRTADVRRQSFGGTASHPNLVLQTMPVQGQALRGYPSFGPHYDEFGTSRRSLGPMESPTSLATPKRKSKFGFSSLLGKRHTAPEKVFDEPQQFPSMGASNSDIHVDMVSNSSPSVASKFNPIQGSGARISMMSRKAIDELVDQDRDFVAYRYPSSEQRIDLLR</sequence>
<dbReference type="AlphaFoldDB" id="A0A067NVL1"/>
<dbReference type="HOGENOM" id="CLU_011217_0_0_1"/>
<feature type="compositionally biased region" description="Polar residues" evidence="1">
    <location>
        <begin position="111"/>
        <end position="125"/>
    </location>
</feature>
<feature type="compositionally biased region" description="Polar residues" evidence="1">
    <location>
        <begin position="392"/>
        <end position="402"/>
    </location>
</feature>
<dbReference type="STRING" id="1137138.A0A067NVL1"/>
<organism evidence="2 3">
    <name type="scientific">Pleurotus ostreatus (strain PC15)</name>
    <name type="common">Oyster mushroom</name>
    <dbReference type="NCBI Taxonomy" id="1137138"/>
    <lineage>
        <taxon>Eukaryota</taxon>
        <taxon>Fungi</taxon>
        <taxon>Dikarya</taxon>
        <taxon>Basidiomycota</taxon>
        <taxon>Agaricomycotina</taxon>
        <taxon>Agaricomycetes</taxon>
        <taxon>Agaricomycetidae</taxon>
        <taxon>Agaricales</taxon>
        <taxon>Pleurotineae</taxon>
        <taxon>Pleurotaceae</taxon>
        <taxon>Pleurotus</taxon>
    </lineage>
</organism>
<feature type="compositionally biased region" description="Basic residues" evidence="1">
    <location>
        <begin position="561"/>
        <end position="573"/>
    </location>
</feature>
<dbReference type="OrthoDB" id="3013446at2759"/>
<feature type="region of interest" description="Disordered" evidence="1">
    <location>
        <begin position="706"/>
        <end position="963"/>
    </location>
</feature>
<feature type="region of interest" description="Disordered" evidence="1">
    <location>
        <begin position="1034"/>
        <end position="1054"/>
    </location>
</feature>
<dbReference type="InParanoid" id="A0A067NVL1"/>
<protein>
    <submittedName>
        <fullName evidence="2">Uncharacterized protein</fullName>
    </submittedName>
</protein>
<feature type="compositionally biased region" description="Polar residues" evidence="1">
    <location>
        <begin position="249"/>
        <end position="259"/>
    </location>
</feature>